<name>A0A6A6NKP1_9PEZI</name>
<feature type="transmembrane region" description="Helical" evidence="1">
    <location>
        <begin position="197"/>
        <end position="218"/>
    </location>
</feature>
<organism evidence="2 3">
    <name type="scientific">Lineolata rhizophorae</name>
    <dbReference type="NCBI Taxonomy" id="578093"/>
    <lineage>
        <taxon>Eukaryota</taxon>
        <taxon>Fungi</taxon>
        <taxon>Dikarya</taxon>
        <taxon>Ascomycota</taxon>
        <taxon>Pezizomycotina</taxon>
        <taxon>Dothideomycetes</taxon>
        <taxon>Dothideomycetes incertae sedis</taxon>
        <taxon>Lineolatales</taxon>
        <taxon>Lineolataceae</taxon>
        <taxon>Lineolata</taxon>
    </lineage>
</organism>
<dbReference type="AlphaFoldDB" id="A0A6A6NKP1"/>
<accession>A0A6A6NKP1</accession>
<protein>
    <submittedName>
        <fullName evidence="2">Uncharacterized protein</fullName>
    </submittedName>
</protein>
<reference evidence="2" key="1">
    <citation type="journal article" date="2020" name="Stud. Mycol.">
        <title>101 Dothideomycetes genomes: a test case for predicting lifestyles and emergence of pathogens.</title>
        <authorList>
            <person name="Haridas S."/>
            <person name="Albert R."/>
            <person name="Binder M."/>
            <person name="Bloem J."/>
            <person name="Labutti K."/>
            <person name="Salamov A."/>
            <person name="Andreopoulos B."/>
            <person name="Baker S."/>
            <person name="Barry K."/>
            <person name="Bills G."/>
            <person name="Bluhm B."/>
            <person name="Cannon C."/>
            <person name="Castanera R."/>
            <person name="Culley D."/>
            <person name="Daum C."/>
            <person name="Ezra D."/>
            <person name="Gonzalez J."/>
            <person name="Henrissat B."/>
            <person name="Kuo A."/>
            <person name="Liang C."/>
            <person name="Lipzen A."/>
            <person name="Lutzoni F."/>
            <person name="Magnuson J."/>
            <person name="Mondo S."/>
            <person name="Nolan M."/>
            <person name="Ohm R."/>
            <person name="Pangilinan J."/>
            <person name="Park H.-J."/>
            <person name="Ramirez L."/>
            <person name="Alfaro M."/>
            <person name="Sun H."/>
            <person name="Tritt A."/>
            <person name="Yoshinaga Y."/>
            <person name="Zwiers L.-H."/>
            <person name="Turgeon B."/>
            <person name="Goodwin S."/>
            <person name="Spatafora J."/>
            <person name="Crous P."/>
            <person name="Grigoriev I."/>
        </authorList>
    </citation>
    <scope>NUCLEOTIDE SEQUENCE</scope>
    <source>
        <strain evidence="2">ATCC 16933</strain>
    </source>
</reference>
<keyword evidence="1" id="KW-0812">Transmembrane</keyword>
<keyword evidence="1" id="KW-0472">Membrane</keyword>
<feature type="transmembrane region" description="Helical" evidence="1">
    <location>
        <begin position="121"/>
        <end position="144"/>
    </location>
</feature>
<dbReference type="OrthoDB" id="3560543at2759"/>
<evidence type="ECO:0000313" key="3">
    <source>
        <dbReference type="Proteomes" id="UP000799766"/>
    </source>
</evidence>
<sequence length="253" mass="28300">MAWKAAVPVTGQIPETSFINPMISKFASLDRILDIINGMFGDGSERVKFSEEYRDTILAILSINQEQGPYAPITPQTINLAKSELRRRRVVEAESTAATCVEHTQHEAPSWPPQKPVPLPFLTWNPTVTVTVAVLFTVILAAVPGYKAWQHPPPKPGSTRDADFWFLVQGCTMQLIGLFTIILPIALGPRMLLRQWFWTWLLVGVNFIYSVAPIPVYLHFPTEWAATIAFLGSAAQAFVTLQALFLIEKQKIQ</sequence>
<gene>
    <name evidence="2" type="ORF">BDY21DRAFT_175893</name>
</gene>
<keyword evidence="1" id="KW-1133">Transmembrane helix</keyword>
<feature type="transmembrane region" description="Helical" evidence="1">
    <location>
        <begin position="224"/>
        <end position="247"/>
    </location>
</feature>
<evidence type="ECO:0000313" key="2">
    <source>
        <dbReference type="EMBL" id="KAF2452282.1"/>
    </source>
</evidence>
<evidence type="ECO:0000256" key="1">
    <source>
        <dbReference type="SAM" id="Phobius"/>
    </source>
</evidence>
<proteinExistence type="predicted"/>
<dbReference type="Proteomes" id="UP000799766">
    <property type="component" value="Unassembled WGS sequence"/>
</dbReference>
<keyword evidence="3" id="KW-1185">Reference proteome</keyword>
<dbReference type="EMBL" id="MU001714">
    <property type="protein sequence ID" value="KAF2452282.1"/>
    <property type="molecule type" value="Genomic_DNA"/>
</dbReference>
<feature type="transmembrane region" description="Helical" evidence="1">
    <location>
        <begin position="164"/>
        <end position="185"/>
    </location>
</feature>